<dbReference type="SUPFAM" id="SSF52402">
    <property type="entry name" value="Adenine nucleotide alpha hydrolases-like"/>
    <property type="match status" value="2"/>
</dbReference>
<gene>
    <name evidence="2" type="ORF">MRX98_07480</name>
</gene>
<dbReference type="PANTHER" id="PTHR31964">
    <property type="entry name" value="ADENINE NUCLEOTIDE ALPHA HYDROLASES-LIKE SUPERFAMILY PROTEIN"/>
    <property type="match status" value="1"/>
</dbReference>
<dbReference type="RefSeq" id="WP_246904713.1">
    <property type="nucleotide sequence ID" value="NZ_JALJRB010000006.1"/>
</dbReference>
<dbReference type="Pfam" id="PF00582">
    <property type="entry name" value="Usp"/>
    <property type="match status" value="2"/>
</dbReference>
<dbReference type="InterPro" id="IPR006016">
    <property type="entry name" value="UspA"/>
</dbReference>
<reference evidence="2" key="1">
    <citation type="submission" date="2022-04" db="EMBL/GenBank/DDBJ databases">
        <title>Desulfatitalea alkaliphila sp. nov., a novel anaerobic sulfate-reducing bacterium isolated from terrestrial mud volcano, Taman Peninsula, Russia.</title>
        <authorList>
            <person name="Khomyakova M.A."/>
            <person name="Merkel A.Y."/>
            <person name="Slobodkin A.I."/>
        </authorList>
    </citation>
    <scope>NUCLEOTIDE SEQUENCE</scope>
    <source>
        <strain evidence="2">M08but</strain>
    </source>
</reference>
<evidence type="ECO:0000313" key="3">
    <source>
        <dbReference type="Proteomes" id="UP001165427"/>
    </source>
</evidence>
<dbReference type="Proteomes" id="UP001165427">
    <property type="component" value="Unassembled WGS sequence"/>
</dbReference>
<organism evidence="2 3">
    <name type="scientific">Desulfatitalea alkaliphila</name>
    <dbReference type="NCBI Taxonomy" id="2929485"/>
    <lineage>
        <taxon>Bacteria</taxon>
        <taxon>Pseudomonadati</taxon>
        <taxon>Thermodesulfobacteriota</taxon>
        <taxon>Desulfobacteria</taxon>
        <taxon>Desulfobacterales</taxon>
        <taxon>Desulfosarcinaceae</taxon>
        <taxon>Desulfatitalea</taxon>
    </lineage>
</organism>
<evidence type="ECO:0000259" key="1">
    <source>
        <dbReference type="Pfam" id="PF00582"/>
    </source>
</evidence>
<proteinExistence type="predicted"/>
<dbReference type="Gene3D" id="3.40.50.620">
    <property type="entry name" value="HUPs"/>
    <property type="match status" value="2"/>
</dbReference>
<feature type="domain" description="UspA" evidence="1">
    <location>
        <begin position="1"/>
        <end position="146"/>
    </location>
</feature>
<dbReference type="CDD" id="cd00293">
    <property type="entry name" value="USP-like"/>
    <property type="match status" value="2"/>
</dbReference>
<dbReference type="InterPro" id="IPR014729">
    <property type="entry name" value="Rossmann-like_a/b/a_fold"/>
</dbReference>
<evidence type="ECO:0000313" key="2">
    <source>
        <dbReference type="EMBL" id="MCJ8500410.1"/>
    </source>
</evidence>
<name>A0AA41R3N0_9BACT</name>
<sequence>MNRRLLIAVDGSLHANQGLMYAADLLAGREDISCTLIHIQPVVSQYFIDEAKSDPQIQETLKRVQEHNRRQSEEILQKSKQILVDRGVAPAVIETVGKARSMGLAKDILEYAHTHLYDAIVAGRRGLARVQKIFMGSVSSKLAEYSGGIPLWVVDGDIRPAKFLVAVDITAPWRHILDHLAVMCAGLPELKLTFFHVMQNGAVETDETFAIPGVKEIGELMARNEKQVLDRFWEEATRELTAAGFKRHQLEMLAPGRSGKIGRMISDYATANNYDTVVIGRRGGDQAYYFGSVSRYVVERLSGCAVWVLG</sequence>
<keyword evidence="3" id="KW-1185">Reference proteome</keyword>
<dbReference type="EMBL" id="JALJRB010000006">
    <property type="protein sequence ID" value="MCJ8500410.1"/>
    <property type="molecule type" value="Genomic_DNA"/>
</dbReference>
<comment type="caution">
    <text evidence="2">The sequence shown here is derived from an EMBL/GenBank/DDBJ whole genome shotgun (WGS) entry which is preliminary data.</text>
</comment>
<protein>
    <submittedName>
        <fullName evidence="2">Universal stress protein</fullName>
    </submittedName>
</protein>
<dbReference type="PANTHER" id="PTHR31964:SF113">
    <property type="entry name" value="USPA DOMAIN-CONTAINING PROTEIN"/>
    <property type="match status" value="1"/>
</dbReference>
<accession>A0AA41R3N0</accession>
<feature type="domain" description="UspA" evidence="1">
    <location>
        <begin position="162"/>
        <end position="308"/>
    </location>
</feature>
<dbReference type="AlphaFoldDB" id="A0AA41R3N0"/>